<accession>A0A4V6MWS8</accession>
<gene>
    <name evidence="1" type="ORF">BD310DRAFT_927405</name>
</gene>
<name>A0A4V6MWS8_9APHY</name>
<keyword evidence="2" id="KW-1185">Reference proteome</keyword>
<protein>
    <submittedName>
        <fullName evidence="1">Uncharacterized protein</fullName>
    </submittedName>
</protein>
<evidence type="ECO:0000313" key="2">
    <source>
        <dbReference type="Proteomes" id="UP000292082"/>
    </source>
</evidence>
<reference evidence="1 2" key="1">
    <citation type="submission" date="2019-01" db="EMBL/GenBank/DDBJ databases">
        <title>Draft genome sequences of three monokaryotic isolates of the white-rot basidiomycete fungus Dichomitus squalens.</title>
        <authorList>
            <consortium name="DOE Joint Genome Institute"/>
            <person name="Lopez S.C."/>
            <person name="Andreopoulos B."/>
            <person name="Pangilinan J."/>
            <person name="Lipzen A."/>
            <person name="Riley R."/>
            <person name="Ahrendt S."/>
            <person name="Ng V."/>
            <person name="Barry K."/>
            <person name="Daum C."/>
            <person name="Grigoriev I.V."/>
            <person name="Hilden K.S."/>
            <person name="Makela M.R."/>
            <person name="de Vries R.P."/>
        </authorList>
    </citation>
    <scope>NUCLEOTIDE SEQUENCE [LARGE SCALE GENOMIC DNA]</scope>
    <source>
        <strain evidence="1 2">CBS 464.89</strain>
    </source>
</reference>
<sequence length="75" mass="8768">MLRQELRIRLSASFSVLLSIPERPFVRCRRYERFLRSSPSLYGTFVSSRDHELFHLLQVTGCRQGSCYAACGRQK</sequence>
<dbReference type="Proteomes" id="UP000292082">
    <property type="component" value="Unassembled WGS sequence"/>
</dbReference>
<organism evidence="1 2">
    <name type="scientific">Dichomitus squalens</name>
    <dbReference type="NCBI Taxonomy" id="114155"/>
    <lineage>
        <taxon>Eukaryota</taxon>
        <taxon>Fungi</taxon>
        <taxon>Dikarya</taxon>
        <taxon>Basidiomycota</taxon>
        <taxon>Agaricomycotina</taxon>
        <taxon>Agaricomycetes</taxon>
        <taxon>Polyporales</taxon>
        <taxon>Polyporaceae</taxon>
        <taxon>Dichomitus</taxon>
    </lineage>
</organism>
<evidence type="ECO:0000313" key="1">
    <source>
        <dbReference type="EMBL" id="TBU58298.1"/>
    </source>
</evidence>
<proteinExistence type="predicted"/>
<dbReference type="AlphaFoldDB" id="A0A4V6MWS8"/>
<dbReference type="EMBL" id="ML145126">
    <property type="protein sequence ID" value="TBU58298.1"/>
    <property type="molecule type" value="Genomic_DNA"/>
</dbReference>